<evidence type="ECO:0000313" key="2">
    <source>
        <dbReference type="Proteomes" id="UP000266673"/>
    </source>
</evidence>
<evidence type="ECO:0000313" key="1">
    <source>
        <dbReference type="EMBL" id="RIB10840.1"/>
    </source>
</evidence>
<proteinExistence type="predicted"/>
<protein>
    <submittedName>
        <fullName evidence="1">Uncharacterized protein</fullName>
    </submittedName>
</protein>
<keyword evidence="2" id="KW-1185">Reference proteome</keyword>
<accession>A0A397UKP8</accession>
<sequence length="66" mass="7611">MSNILNSNNQLVKVWYLFFHWAGYFVGHKKGIKKGNYEMQIANLAAFAPLFPATEITGMQVLYHTF</sequence>
<dbReference type="Proteomes" id="UP000266673">
    <property type="component" value="Unassembled WGS sequence"/>
</dbReference>
<organism evidence="1 2">
    <name type="scientific">Gigaspora rosea</name>
    <dbReference type="NCBI Taxonomy" id="44941"/>
    <lineage>
        <taxon>Eukaryota</taxon>
        <taxon>Fungi</taxon>
        <taxon>Fungi incertae sedis</taxon>
        <taxon>Mucoromycota</taxon>
        <taxon>Glomeromycotina</taxon>
        <taxon>Glomeromycetes</taxon>
        <taxon>Diversisporales</taxon>
        <taxon>Gigasporaceae</taxon>
        <taxon>Gigaspora</taxon>
    </lineage>
</organism>
<dbReference type="EMBL" id="QKWP01001205">
    <property type="protein sequence ID" value="RIB10840.1"/>
    <property type="molecule type" value="Genomic_DNA"/>
</dbReference>
<gene>
    <name evidence="1" type="ORF">C2G38_2105106</name>
</gene>
<name>A0A397UKP8_9GLOM</name>
<dbReference type="AlphaFoldDB" id="A0A397UKP8"/>
<dbReference type="OrthoDB" id="2438962at2759"/>
<reference evidence="1 2" key="1">
    <citation type="submission" date="2018-06" db="EMBL/GenBank/DDBJ databases">
        <title>Comparative genomics reveals the genomic features of Rhizophagus irregularis, R. cerebriforme, R. diaphanum and Gigaspora rosea, and their symbiotic lifestyle signature.</title>
        <authorList>
            <person name="Morin E."/>
            <person name="San Clemente H."/>
            <person name="Chen E.C.H."/>
            <person name="De La Providencia I."/>
            <person name="Hainaut M."/>
            <person name="Kuo A."/>
            <person name="Kohler A."/>
            <person name="Murat C."/>
            <person name="Tang N."/>
            <person name="Roy S."/>
            <person name="Loubradou J."/>
            <person name="Henrissat B."/>
            <person name="Grigoriev I.V."/>
            <person name="Corradi N."/>
            <person name="Roux C."/>
            <person name="Martin F.M."/>
        </authorList>
    </citation>
    <scope>NUCLEOTIDE SEQUENCE [LARGE SCALE GENOMIC DNA]</scope>
    <source>
        <strain evidence="1 2">DAOM 194757</strain>
    </source>
</reference>
<comment type="caution">
    <text evidence="1">The sequence shown here is derived from an EMBL/GenBank/DDBJ whole genome shotgun (WGS) entry which is preliminary data.</text>
</comment>